<evidence type="ECO:0000313" key="2">
    <source>
        <dbReference type="EMBL" id="MBU4693641.1"/>
    </source>
</evidence>
<feature type="transmembrane region" description="Helical" evidence="1">
    <location>
        <begin position="106"/>
        <end position="132"/>
    </location>
</feature>
<keyword evidence="1" id="KW-0812">Transmembrane</keyword>
<keyword evidence="3" id="KW-1185">Reference proteome</keyword>
<evidence type="ECO:0000313" key="3">
    <source>
        <dbReference type="Proteomes" id="UP000812267"/>
    </source>
</evidence>
<dbReference type="Proteomes" id="UP000812267">
    <property type="component" value="Unassembled WGS sequence"/>
</dbReference>
<accession>A0ABS6DRN8</accession>
<proteinExistence type="predicted"/>
<organism evidence="2 3">
    <name type="scientific">Mycoplasma zalophidermidis</name>
    <dbReference type="NCBI Taxonomy" id="398174"/>
    <lineage>
        <taxon>Bacteria</taxon>
        <taxon>Bacillati</taxon>
        <taxon>Mycoplasmatota</taxon>
        <taxon>Mollicutes</taxon>
        <taxon>Mycoplasmataceae</taxon>
        <taxon>Mycoplasma</taxon>
    </lineage>
</organism>
<reference evidence="2" key="1">
    <citation type="submission" date="2021-06" db="EMBL/GenBank/DDBJ databases">
        <title>Novel Mycoplasma species detected in California sea lions (Zalophus californianus) from the USA.</title>
        <authorList>
            <person name="Volokhov D.V."/>
            <person name="Furtak V.A."/>
            <person name="Zagorodnyaya T.A."/>
        </authorList>
    </citation>
    <scope>NUCLEOTIDE SEQUENCE [LARGE SCALE GENOMIC DNA]</scope>
    <source>
        <strain evidence="2">CSL 4779</strain>
    </source>
</reference>
<name>A0ABS6DRN8_9MOLU</name>
<keyword evidence="1" id="KW-1133">Transmembrane helix</keyword>
<protein>
    <recommendedName>
        <fullName evidence="4">DUF31 domain-containing protein</fullName>
    </recommendedName>
</protein>
<comment type="caution">
    <text evidence="2">The sequence shown here is derived from an EMBL/GenBank/DDBJ whole genome shotgun (WGS) entry which is preliminary data.</text>
</comment>
<feature type="transmembrane region" description="Helical" evidence="1">
    <location>
        <begin position="68"/>
        <end position="94"/>
    </location>
</feature>
<evidence type="ECO:0008006" key="4">
    <source>
        <dbReference type="Google" id="ProtNLM"/>
    </source>
</evidence>
<sequence>MIPTISIDQPLDEYESYKNKHTENVENFFKELTEKSNIDVNANRATADKIYKKEELINKWKNKLSKLWIAKVFNIIFITLACVVLVGTIFTLVYKGMNDNEISTENILICTALILISVLLITGLSVIQALVIKKHINSAELTKHKLESEREELINEAFSQINPLLNLIRPGYKIKLFKKTMPILQMDRHLNLGRLRSLAQNYDFKGDTNHNQMHERIQSGTIYGNPFVISSRLLHEMGTKTYTGTLLISWTEYSYDSNGKRVAVHRSETLVARVIKPFPEYWHKTYIYIGSQAAPDLHFTRNANNINNESDSQIAKYVKKYDNVLKKIMNDNPKFTALANTKFEACFGSTDRNHEQQFRLLFTPLAQQNIVKLLTDKKHGYGDDMYYGKYGKLNLFQFDHLTGEILNEDVSLFRMFDYDNIKELFIKVNHEYFKTLYFSFAPYFSIPIFQQTKAVEYIYNDKIDYNLNEYEYEHQISYLPRAVFDHPSTQTQSILKTSYVSDNGNDTEQVKVESSSFKIKQRVDYVSVRGGDGRHHMVPVPWDEYIPISKETDILIKKIQNYPIDIDEYKKEIYESVNNGSLGFDTNIEDKDVFLSFGSIIKILN</sequence>
<dbReference type="EMBL" id="JAHMHK010000002">
    <property type="protein sequence ID" value="MBU4693641.1"/>
    <property type="molecule type" value="Genomic_DNA"/>
</dbReference>
<dbReference type="NCBIfam" id="NF046000">
    <property type="entry name" value="MAG1210_fam"/>
    <property type="match status" value="1"/>
</dbReference>
<keyword evidence="1" id="KW-0472">Membrane</keyword>
<evidence type="ECO:0000256" key="1">
    <source>
        <dbReference type="SAM" id="Phobius"/>
    </source>
</evidence>
<gene>
    <name evidence="2" type="ORF">KQ878_01935</name>
</gene>
<dbReference type="RefSeq" id="WP_216505536.1">
    <property type="nucleotide sequence ID" value="NZ_JAHMHJ010000003.1"/>
</dbReference>